<reference evidence="3" key="1">
    <citation type="submission" date="2013-09" db="EMBL/GenBank/DDBJ databases">
        <title>The Genome Sequence of Anopheles culicifacies species A.</title>
        <authorList>
            <consortium name="The Broad Institute Genomics Platform"/>
            <person name="Neafsey D.E."/>
            <person name="Besansky N."/>
            <person name="Howell P."/>
            <person name="Walton C."/>
            <person name="Young S.K."/>
            <person name="Zeng Q."/>
            <person name="Gargeya S."/>
            <person name="Fitzgerald M."/>
            <person name="Haas B."/>
            <person name="Abouelleil A."/>
            <person name="Allen A.W."/>
            <person name="Alvarado L."/>
            <person name="Arachchi H.M."/>
            <person name="Berlin A.M."/>
            <person name="Chapman S.B."/>
            <person name="Gainer-Dewar J."/>
            <person name="Goldberg J."/>
            <person name="Griggs A."/>
            <person name="Gujja S."/>
            <person name="Hansen M."/>
            <person name="Howarth C."/>
            <person name="Imamovic A."/>
            <person name="Ireland A."/>
            <person name="Larimer J."/>
            <person name="McCowan C."/>
            <person name="Murphy C."/>
            <person name="Pearson M."/>
            <person name="Poon T.W."/>
            <person name="Priest M."/>
            <person name="Roberts A."/>
            <person name="Saif S."/>
            <person name="Shea T."/>
            <person name="Sisk P."/>
            <person name="Sykes S."/>
            <person name="Wortman J."/>
            <person name="Nusbaum C."/>
            <person name="Birren B."/>
        </authorList>
    </citation>
    <scope>NUCLEOTIDE SEQUENCE [LARGE SCALE GENOMIC DNA]</scope>
    <source>
        <strain evidence="3">A-37</strain>
    </source>
</reference>
<accession>A0A182LUL7</accession>
<dbReference type="AlphaFoldDB" id="A0A182LUL7"/>
<protein>
    <submittedName>
        <fullName evidence="2">Uncharacterized protein</fullName>
    </submittedName>
</protein>
<organism evidence="2 3">
    <name type="scientific">Anopheles culicifacies</name>
    <dbReference type="NCBI Taxonomy" id="139723"/>
    <lineage>
        <taxon>Eukaryota</taxon>
        <taxon>Metazoa</taxon>
        <taxon>Ecdysozoa</taxon>
        <taxon>Arthropoda</taxon>
        <taxon>Hexapoda</taxon>
        <taxon>Insecta</taxon>
        <taxon>Pterygota</taxon>
        <taxon>Neoptera</taxon>
        <taxon>Endopterygota</taxon>
        <taxon>Diptera</taxon>
        <taxon>Nematocera</taxon>
        <taxon>Culicoidea</taxon>
        <taxon>Culicidae</taxon>
        <taxon>Anophelinae</taxon>
        <taxon>Anopheles</taxon>
        <taxon>culicifacies species complex</taxon>
    </lineage>
</organism>
<evidence type="ECO:0000313" key="3">
    <source>
        <dbReference type="Proteomes" id="UP000075883"/>
    </source>
</evidence>
<dbReference type="EMBL" id="AXCM01009071">
    <property type="status" value="NOT_ANNOTATED_CDS"/>
    <property type="molecule type" value="Genomic_DNA"/>
</dbReference>
<sequence length="170" mass="18564">MKVTHCNDPASTTGNPYGAKQANVPEAEVTLNGRLITDAPEVARDVLVESLKSDYAFQHPIPLIESYRVLHTDTSSRSALLDVEEMLLGGHKLGNAAEKSSRARFALVAGTVVHAVFTPAVDLLDGFWNLHTVQQLHGNVGRRVVKAFVEHLGNLSTDRFGEGIRRVTRL</sequence>
<reference evidence="2" key="2">
    <citation type="submission" date="2020-05" db="UniProtKB">
        <authorList>
            <consortium name="EnsemblMetazoa"/>
        </authorList>
    </citation>
    <scope>IDENTIFICATION</scope>
    <source>
        <strain evidence="2">A-37</strain>
    </source>
</reference>
<keyword evidence="3" id="KW-1185">Reference proteome</keyword>
<dbReference type="Proteomes" id="UP000075883">
    <property type="component" value="Unassembled WGS sequence"/>
</dbReference>
<dbReference type="VEuPathDB" id="VectorBase:ACUA002360"/>
<proteinExistence type="predicted"/>
<dbReference type="EnsemblMetazoa" id="ACUA002360-RA">
    <property type="protein sequence ID" value="ACUA002360-PA"/>
    <property type="gene ID" value="ACUA002360"/>
</dbReference>
<evidence type="ECO:0000256" key="1">
    <source>
        <dbReference type="SAM" id="MobiDB-lite"/>
    </source>
</evidence>
<name>A0A182LUL7_9DIPT</name>
<evidence type="ECO:0000313" key="2">
    <source>
        <dbReference type="EnsemblMetazoa" id="ACUA002360-PA"/>
    </source>
</evidence>
<feature type="region of interest" description="Disordered" evidence="1">
    <location>
        <begin position="1"/>
        <end position="21"/>
    </location>
</feature>